<accession>A0AA40FHA5</accession>
<dbReference type="AlphaFoldDB" id="A0AA40FHA5"/>
<protein>
    <submittedName>
        <fullName evidence="2">Uncharacterized protein</fullName>
    </submittedName>
</protein>
<comment type="caution">
    <text evidence="2">The sequence shown here is derived from an EMBL/GenBank/DDBJ whole genome shotgun (WGS) entry which is preliminary data.</text>
</comment>
<gene>
    <name evidence="2" type="ORF">K0M31_013561</name>
</gene>
<proteinExistence type="predicted"/>
<sequence>MCVGSNPGTPFAGWRARVLAESSGQRGGERVVQRSALGVGGAHSEGAATGLRASGSAAAPTYRLARQKTLPPGE</sequence>
<dbReference type="EMBL" id="JAHYIQ010000038">
    <property type="protein sequence ID" value="KAK1119054.1"/>
    <property type="molecule type" value="Genomic_DNA"/>
</dbReference>
<feature type="region of interest" description="Disordered" evidence="1">
    <location>
        <begin position="41"/>
        <end position="74"/>
    </location>
</feature>
<evidence type="ECO:0000313" key="2">
    <source>
        <dbReference type="EMBL" id="KAK1119054.1"/>
    </source>
</evidence>
<name>A0AA40FHA5_9HYME</name>
<reference evidence="2" key="1">
    <citation type="submission" date="2021-10" db="EMBL/GenBank/DDBJ databases">
        <title>Melipona bicolor Genome sequencing and assembly.</title>
        <authorList>
            <person name="Araujo N.S."/>
            <person name="Arias M.C."/>
        </authorList>
    </citation>
    <scope>NUCLEOTIDE SEQUENCE</scope>
    <source>
        <strain evidence="2">USP_2M_L1-L4_2017</strain>
        <tissue evidence="2">Whole body</tissue>
    </source>
</reference>
<organism evidence="2 3">
    <name type="scientific">Melipona bicolor</name>
    <dbReference type="NCBI Taxonomy" id="60889"/>
    <lineage>
        <taxon>Eukaryota</taxon>
        <taxon>Metazoa</taxon>
        <taxon>Ecdysozoa</taxon>
        <taxon>Arthropoda</taxon>
        <taxon>Hexapoda</taxon>
        <taxon>Insecta</taxon>
        <taxon>Pterygota</taxon>
        <taxon>Neoptera</taxon>
        <taxon>Endopterygota</taxon>
        <taxon>Hymenoptera</taxon>
        <taxon>Apocrita</taxon>
        <taxon>Aculeata</taxon>
        <taxon>Apoidea</taxon>
        <taxon>Anthophila</taxon>
        <taxon>Apidae</taxon>
        <taxon>Melipona</taxon>
    </lineage>
</organism>
<keyword evidence="3" id="KW-1185">Reference proteome</keyword>
<evidence type="ECO:0000313" key="3">
    <source>
        <dbReference type="Proteomes" id="UP001177670"/>
    </source>
</evidence>
<dbReference type="Proteomes" id="UP001177670">
    <property type="component" value="Unassembled WGS sequence"/>
</dbReference>
<evidence type="ECO:0000256" key="1">
    <source>
        <dbReference type="SAM" id="MobiDB-lite"/>
    </source>
</evidence>